<evidence type="ECO:0000313" key="8">
    <source>
        <dbReference type="EMBL" id="KAB0677751.1"/>
    </source>
</evidence>
<dbReference type="PANTHER" id="PTHR30509:SF9">
    <property type="entry name" value="MULTIDRUG RESISTANCE PROTEIN MDTO"/>
    <property type="match status" value="1"/>
</dbReference>
<keyword evidence="5 7" id="KW-1133">Transmembrane helix</keyword>
<evidence type="ECO:0000256" key="3">
    <source>
        <dbReference type="ARBA" id="ARBA00022475"/>
    </source>
</evidence>
<evidence type="ECO:0008006" key="10">
    <source>
        <dbReference type="Google" id="ProtNLM"/>
    </source>
</evidence>
<feature type="transmembrane region" description="Helical" evidence="7">
    <location>
        <begin position="416"/>
        <end position="435"/>
    </location>
</feature>
<dbReference type="Proteomes" id="UP000432089">
    <property type="component" value="Unassembled WGS sequence"/>
</dbReference>
<feature type="transmembrane region" description="Helical" evidence="7">
    <location>
        <begin position="131"/>
        <end position="147"/>
    </location>
</feature>
<protein>
    <recommendedName>
        <fullName evidence="10">FUSC family protein</fullName>
    </recommendedName>
</protein>
<gene>
    <name evidence="8" type="ORF">F6X38_17370</name>
</gene>
<dbReference type="GO" id="GO:0005886">
    <property type="term" value="C:plasma membrane"/>
    <property type="evidence" value="ECO:0007669"/>
    <property type="project" value="UniProtKB-SubCell"/>
</dbReference>
<sequence length="703" mass="74544">MTASEAVSAPSPPHRNAFDGARWLAGFSRERLVYATNVALIAVLALAGSFLLDLDRSYWALLTVALVSQASSGLTVWRSVARLIGTLVGAAFALVVLALFAQNSAAVVAALALWILAVGMLARFEVGLDAYAYAVSGLTALVIVFDTGSNAPTGFEIAVTRTTETLIGIAAAFVVLLVVFPVSASRVLTNALADSRTKVLELSRRAAAVGDEIGVEETQGLTKALSGAYANLRAQSLERSHRRISTRKATEATNRLNRLLIAAERMSYAMAGLQGAELSAEVEAASARIVGILAAVPPPDAPIAAIREQAAAFRAGVAEMDLRPAIRDLVRRADRDTSREAMALDALRGFALDAAGYLDAEAAIRDPMEPPPRTERIAPRYPDWRAAFERGLRPALVFLGLTTLWIASASSSFETLALIAAGLCVTLPAIAPRAALTVGGQALGLGFAAMFLPVLALEAALPYVETFTAFAALVGSVFFVFFYVCYDQMLRTYALGGAIFLATALQPSNTETYDALGAFNAMAALAFLPPVIVAAFTVLFPENQRWLRRHLDDAGTRLLARAARGRDARADEFLAQSLDAIGDYGGDLDLAEPANRTDVRRSRAVAAAGLELYELHRLRRLGHLPRPLAASLEDVAEAVQAEAGSRDGAEARATLDTARREALALASGADMPELARAGALRFALGVEFLELLVEDRRLQAAGG</sequence>
<proteinExistence type="predicted"/>
<dbReference type="Pfam" id="PF04632">
    <property type="entry name" value="FUSC"/>
    <property type="match status" value="1"/>
</dbReference>
<dbReference type="PANTHER" id="PTHR30509">
    <property type="entry name" value="P-HYDROXYBENZOIC ACID EFFLUX PUMP SUBUNIT-RELATED"/>
    <property type="match status" value="1"/>
</dbReference>
<keyword evidence="3" id="KW-1003">Cell membrane</keyword>
<feature type="transmembrane region" description="Helical" evidence="7">
    <location>
        <begin position="493"/>
        <end position="509"/>
    </location>
</feature>
<comment type="subcellular location">
    <subcellularLocation>
        <location evidence="1">Cell membrane</location>
        <topology evidence="1">Multi-pass membrane protein</topology>
    </subcellularLocation>
</comment>
<evidence type="ECO:0000256" key="5">
    <source>
        <dbReference type="ARBA" id="ARBA00022989"/>
    </source>
</evidence>
<evidence type="ECO:0000256" key="4">
    <source>
        <dbReference type="ARBA" id="ARBA00022692"/>
    </source>
</evidence>
<name>A0A7V7PMB7_9HYPH</name>
<evidence type="ECO:0000313" key="9">
    <source>
        <dbReference type="Proteomes" id="UP000432089"/>
    </source>
</evidence>
<feature type="transmembrane region" description="Helical" evidence="7">
    <location>
        <begin position="167"/>
        <end position="188"/>
    </location>
</feature>
<reference evidence="8 9" key="1">
    <citation type="submission" date="2019-09" db="EMBL/GenBank/DDBJ databases">
        <title>YIM 132180 draft genome.</title>
        <authorList>
            <person name="Zhang K."/>
        </authorList>
    </citation>
    <scope>NUCLEOTIDE SEQUENCE [LARGE SCALE GENOMIC DNA]</scope>
    <source>
        <strain evidence="8 9">YIM 132180</strain>
    </source>
</reference>
<keyword evidence="4 7" id="KW-0812">Transmembrane</keyword>
<feature type="transmembrane region" description="Helical" evidence="7">
    <location>
        <begin position="32"/>
        <end position="52"/>
    </location>
</feature>
<dbReference type="EMBL" id="VZDO01000015">
    <property type="protein sequence ID" value="KAB0677751.1"/>
    <property type="molecule type" value="Genomic_DNA"/>
</dbReference>
<feature type="transmembrane region" description="Helical" evidence="7">
    <location>
        <begin position="515"/>
        <end position="540"/>
    </location>
</feature>
<feature type="transmembrane region" description="Helical" evidence="7">
    <location>
        <begin position="442"/>
        <end position="461"/>
    </location>
</feature>
<organism evidence="8 9">
    <name type="scientific">Plantimonas leprariae</name>
    <dbReference type="NCBI Taxonomy" id="2615207"/>
    <lineage>
        <taxon>Bacteria</taxon>
        <taxon>Pseudomonadati</taxon>
        <taxon>Pseudomonadota</taxon>
        <taxon>Alphaproteobacteria</taxon>
        <taxon>Hyphomicrobiales</taxon>
        <taxon>Aurantimonadaceae</taxon>
        <taxon>Plantimonas</taxon>
    </lineage>
</organism>
<evidence type="ECO:0000256" key="6">
    <source>
        <dbReference type="ARBA" id="ARBA00023136"/>
    </source>
</evidence>
<feature type="transmembrane region" description="Helical" evidence="7">
    <location>
        <begin position="467"/>
        <end position="486"/>
    </location>
</feature>
<dbReference type="GO" id="GO:0022857">
    <property type="term" value="F:transmembrane transporter activity"/>
    <property type="evidence" value="ECO:0007669"/>
    <property type="project" value="InterPro"/>
</dbReference>
<comment type="caution">
    <text evidence="8">The sequence shown here is derived from an EMBL/GenBank/DDBJ whole genome shotgun (WGS) entry which is preliminary data.</text>
</comment>
<evidence type="ECO:0000256" key="2">
    <source>
        <dbReference type="ARBA" id="ARBA00022448"/>
    </source>
</evidence>
<evidence type="ECO:0000256" key="1">
    <source>
        <dbReference type="ARBA" id="ARBA00004651"/>
    </source>
</evidence>
<accession>A0A7V7PMB7</accession>
<feature type="transmembrane region" description="Helical" evidence="7">
    <location>
        <begin position="58"/>
        <end position="76"/>
    </location>
</feature>
<evidence type="ECO:0000256" key="7">
    <source>
        <dbReference type="SAM" id="Phobius"/>
    </source>
</evidence>
<dbReference type="AlphaFoldDB" id="A0A7V7PMB7"/>
<dbReference type="InterPro" id="IPR006726">
    <property type="entry name" value="PHBA_efflux_AaeB/fusaric-R"/>
</dbReference>
<keyword evidence="6 7" id="KW-0472">Membrane</keyword>
<keyword evidence="9" id="KW-1185">Reference proteome</keyword>
<keyword evidence="2" id="KW-0813">Transport</keyword>